<dbReference type="SUPFAM" id="SSF159501">
    <property type="entry name" value="EreA/ChaN-like"/>
    <property type="match status" value="2"/>
</dbReference>
<dbReference type="InterPro" id="IPR052036">
    <property type="entry name" value="Hydrolase/PRTase-associated"/>
</dbReference>
<dbReference type="CDD" id="cd14728">
    <property type="entry name" value="Ere-like"/>
    <property type="match status" value="1"/>
</dbReference>
<accession>A0AB34FIC4</accession>
<sequence length="310" mass="34805">MIKVNSSNMSPFPATCVTANRFDGQSMAADDMKIDCELRFDSSHLQPGSKRTVDDTAVAAAEKEKVCAVFNIVAAEADWPDAEAVDRYVRRRPGPGPTAGVEPVRQAEEAGEEPAFMRFPTWMWRNAEMHDFVEWLRDYNKDMPVKQATGFYGLGATSMGMNRDEFNIGQLCKEAFGNSCLAIGCGTNSGTVSAARRWGGDMRIMKVRPGLANSYEALMHATGISNFALDLRQRKCDKKLRRELLRRRLERFIGVIYRPDTERQSHYSSAVLPEQLDGYIWMDITRHVTPMEVHQPPGALAVDETWPFGL</sequence>
<dbReference type="InterPro" id="IPR007815">
    <property type="entry name" value="Emycin_Estase"/>
</dbReference>
<dbReference type="Gene3D" id="3.40.1660.10">
    <property type="entry name" value="EreA-like (biosynthetic domain)"/>
    <property type="match status" value="1"/>
</dbReference>
<reference evidence="1" key="1">
    <citation type="submission" date="2023-01" db="EMBL/GenBank/DDBJ databases">
        <title>The growth and conidiation of Purpureocillium lavendulum are regulated by nitrogen source and histone H3K14 acetylation.</title>
        <authorList>
            <person name="Tang P."/>
            <person name="Han J."/>
            <person name="Zhang C."/>
            <person name="Tang P."/>
            <person name="Qi F."/>
            <person name="Zhang K."/>
            <person name="Liang L."/>
        </authorList>
    </citation>
    <scope>NUCLEOTIDE SEQUENCE</scope>
    <source>
        <strain evidence="1">YMF1.00683</strain>
    </source>
</reference>
<protein>
    <submittedName>
        <fullName evidence="1">Erythromycin esterase</fullName>
    </submittedName>
</protein>
<keyword evidence="2" id="KW-1185">Reference proteome</keyword>
<dbReference type="PANTHER" id="PTHR31299">
    <property type="entry name" value="ESTERASE, PUTATIVE (AFU_ORTHOLOGUE AFUA_1G05850)-RELATED"/>
    <property type="match status" value="1"/>
</dbReference>
<name>A0AB34FIC4_9HYPO</name>
<dbReference type="GO" id="GO:0046677">
    <property type="term" value="P:response to antibiotic"/>
    <property type="evidence" value="ECO:0007669"/>
    <property type="project" value="InterPro"/>
</dbReference>
<dbReference type="PANTHER" id="PTHR31299:SF0">
    <property type="entry name" value="ESTERASE, PUTATIVE (AFU_ORTHOLOGUE AFUA_1G05850)-RELATED"/>
    <property type="match status" value="1"/>
</dbReference>
<dbReference type="Proteomes" id="UP001163105">
    <property type="component" value="Unassembled WGS sequence"/>
</dbReference>
<evidence type="ECO:0000313" key="2">
    <source>
        <dbReference type="Proteomes" id="UP001163105"/>
    </source>
</evidence>
<dbReference type="EMBL" id="JAQHRD010000007">
    <property type="protein sequence ID" value="KAJ6438970.1"/>
    <property type="molecule type" value="Genomic_DNA"/>
</dbReference>
<comment type="caution">
    <text evidence="1">The sequence shown here is derived from an EMBL/GenBank/DDBJ whole genome shotgun (WGS) entry which is preliminary data.</text>
</comment>
<gene>
    <name evidence="1" type="ORF">O9K51_08373</name>
</gene>
<organism evidence="1 2">
    <name type="scientific">Purpureocillium lavendulum</name>
    <dbReference type="NCBI Taxonomy" id="1247861"/>
    <lineage>
        <taxon>Eukaryota</taxon>
        <taxon>Fungi</taxon>
        <taxon>Dikarya</taxon>
        <taxon>Ascomycota</taxon>
        <taxon>Pezizomycotina</taxon>
        <taxon>Sordariomycetes</taxon>
        <taxon>Hypocreomycetidae</taxon>
        <taxon>Hypocreales</taxon>
        <taxon>Ophiocordycipitaceae</taxon>
        <taxon>Purpureocillium</taxon>
    </lineage>
</organism>
<dbReference type="AlphaFoldDB" id="A0AB34FIC4"/>
<dbReference type="Pfam" id="PF05139">
    <property type="entry name" value="Erythro_esteras"/>
    <property type="match status" value="2"/>
</dbReference>
<evidence type="ECO:0000313" key="1">
    <source>
        <dbReference type="EMBL" id="KAJ6438970.1"/>
    </source>
</evidence>
<dbReference type="Gene3D" id="3.30.1870.10">
    <property type="entry name" value="EreA-like, domain 2"/>
    <property type="match status" value="1"/>
</dbReference>
<proteinExistence type="predicted"/>